<evidence type="ECO:0000313" key="2">
    <source>
        <dbReference type="EMBL" id="WJW68620.1"/>
    </source>
</evidence>
<protein>
    <submittedName>
        <fullName evidence="1">Uncharacterized protein</fullName>
    </submittedName>
</protein>
<dbReference type="RefSeq" id="WP_341470525.1">
    <property type="nucleotide sequence ID" value="NZ_CP128400.1"/>
</dbReference>
<evidence type="ECO:0000313" key="1">
    <source>
        <dbReference type="EMBL" id="NWJ48689.1"/>
    </source>
</evidence>
<name>A0A8T7M990_9CHLR</name>
<keyword evidence="4" id="KW-1185">Reference proteome</keyword>
<evidence type="ECO:0000313" key="3">
    <source>
        <dbReference type="Proteomes" id="UP000521676"/>
    </source>
</evidence>
<dbReference type="Proteomes" id="UP000521676">
    <property type="component" value="Unassembled WGS sequence"/>
</dbReference>
<reference evidence="1 3" key="1">
    <citation type="submission" date="2020-06" db="EMBL/GenBank/DDBJ databases">
        <title>Anoxygenic phototrophic Chloroflexota member uses a Type I reaction center.</title>
        <authorList>
            <person name="Tsuji J.M."/>
            <person name="Shaw N.A."/>
            <person name="Nagashima S."/>
            <person name="Venkiteswaran J."/>
            <person name="Schiff S.L."/>
            <person name="Hanada S."/>
            <person name="Tank M."/>
            <person name="Neufeld J.D."/>
        </authorList>
    </citation>
    <scope>NUCLEOTIDE SEQUENCE [LARGE SCALE GENOMIC DNA]</scope>
    <source>
        <strain evidence="1">L227-S17</strain>
    </source>
</reference>
<sequence length="122" mass="14880">MKIYWIYRCDDNHTWEFFRDENYQVKPEDSLCPYGHKAVTVEKRFPIDQVEIAFRPAGYLADPVTGRYVFEKKYKFVITNFRETKFLISEKRYSWEDIKVLAEKFKNKSASEAWELWYKLNP</sequence>
<organism evidence="1 3">
    <name type="scientific">Candidatus Chlorohelix allophototropha</name>
    <dbReference type="NCBI Taxonomy" id="3003348"/>
    <lineage>
        <taxon>Bacteria</taxon>
        <taxon>Bacillati</taxon>
        <taxon>Chloroflexota</taxon>
        <taxon>Chloroflexia</taxon>
        <taxon>Candidatus Chloroheliales</taxon>
        <taxon>Candidatus Chloroheliaceae</taxon>
        <taxon>Candidatus Chlorohelix</taxon>
    </lineage>
</organism>
<reference evidence="2" key="2">
    <citation type="journal article" date="2024" name="Nature">
        <title>Anoxygenic phototroph of the Chloroflexota uses a type I reaction centre.</title>
        <authorList>
            <person name="Tsuji J.M."/>
            <person name="Shaw N.A."/>
            <person name="Nagashima S."/>
            <person name="Venkiteswaran J.J."/>
            <person name="Schiff S.L."/>
            <person name="Watanabe T."/>
            <person name="Fukui M."/>
            <person name="Hanada S."/>
            <person name="Tank M."/>
            <person name="Neufeld J.D."/>
        </authorList>
    </citation>
    <scope>NUCLEOTIDE SEQUENCE</scope>
    <source>
        <strain evidence="2">L227-S17</strain>
    </source>
</reference>
<evidence type="ECO:0000313" key="4">
    <source>
        <dbReference type="Proteomes" id="UP001431572"/>
    </source>
</evidence>
<gene>
    <name evidence="1" type="ORF">HXX08_22745</name>
    <name evidence="2" type="ORF">OZ401_004234</name>
</gene>
<dbReference type="EMBL" id="JACATZ010000003">
    <property type="protein sequence ID" value="NWJ48689.1"/>
    <property type="molecule type" value="Genomic_DNA"/>
</dbReference>
<dbReference type="EMBL" id="CP128400">
    <property type="protein sequence ID" value="WJW68620.1"/>
    <property type="molecule type" value="Genomic_DNA"/>
</dbReference>
<dbReference type="AlphaFoldDB" id="A0A8T7M990"/>
<dbReference type="Proteomes" id="UP001431572">
    <property type="component" value="Chromosome 2"/>
</dbReference>
<accession>A0A8T7M990</accession>
<proteinExistence type="predicted"/>